<dbReference type="EMBL" id="JAFEKC020000026">
    <property type="protein sequence ID" value="KAK0507000.1"/>
    <property type="molecule type" value="Genomic_DNA"/>
</dbReference>
<dbReference type="SUPFAM" id="SSF56112">
    <property type="entry name" value="Protein kinase-like (PK-like)"/>
    <property type="match status" value="1"/>
</dbReference>
<evidence type="ECO:0000313" key="1">
    <source>
        <dbReference type="EMBL" id="KAK0507000.1"/>
    </source>
</evidence>
<name>A0AA39V5W1_9LECA</name>
<comment type="caution">
    <text evidence="1">The sequence shown here is derived from an EMBL/GenBank/DDBJ whole genome shotgun (WGS) entry which is preliminary data.</text>
</comment>
<sequence length="762" mass="86432">MAEAVGLISGVITILAAVNEGLKSANAVRSASEDFERLQEQLLQFQVLVNTVKENENYRSAGITSALLGAERTIQRLNQLVQIRLLKKVEGTSRVRRRAWLRNKTKILKLQDALKEHRAELVAAMTATKISTSNALQTECQSDNLTICTSETTAYSIDKRLHDIQKSVADTQNAIMSQNSAVHCILRCVPCSHERQLSLSGHRTALLEHTLWGLPSVSPRVDSQCDTIQGRSHTAGEVQPERRKSPEPQSLFEMSANFFPEVYTTDQRLPRSCLVGISSFEEYLGENSKRNMYRLFYLKSPRQWCRIDLSIEIPRRSKYWAASKTPQDEWKTTESSGPVAHVPYSLITQIQAALLTLPSVEQNAKLRLTLSDQDSIIIEYHQHEAMTLATQSPYFEAWRELLTFLDDIGCPRYLESEVTQLEMIFPPNRFASCFKGKPRFAKLVGVVTDKHITHVKSFLIEFPGARNRLDIIVQGQPLPWTRRERWARQLLECVHEAHSKGFVFGNLLNFPASVIERTDLILLWQFKSKFSMGCSADLYYPPEFQHYKYVSPATSEANSSDVTTKTDLYHLGALLWLLAENLPRTHSSPVCMRKKCPRRANSECDDSHRNPIALPELSTDVPEYYKDIVNACRARNPQDRVCARTLLNWFPPLTQYEHLLDANSETRNMEIGDISNGLLGTGYCDSCGFISCGSLFGHGVFFHCSVCQMGDFDICDKCYKSGAHCFDKEHLLVQHRKIGSWTVPWKYHSSVNDSGTRVITEL</sequence>
<reference evidence="1" key="1">
    <citation type="submission" date="2023-03" db="EMBL/GenBank/DDBJ databases">
        <title>Complete genome of Cladonia borealis.</title>
        <authorList>
            <person name="Park H."/>
        </authorList>
    </citation>
    <scope>NUCLEOTIDE SEQUENCE</scope>
    <source>
        <strain evidence="1">ANT050790</strain>
    </source>
</reference>
<dbReference type="AlphaFoldDB" id="A0AA39V5W1"/>
<proteinExistence type="predicted"/>
<dbReference type="Proteomes" id="UP001166286">
    <property type="component" value="Unassembled WGS sequence"/>
</dbReference>
<evidence type="ECO:0000313" key="2">
    <source>
        <dbReference type="Proteomes" id="UP001166286"/>
    </source>
</evidence>
<dbReference type="Gene3D" id="1.10.510.10">
    <property type="entry name" value="Transferase(Phosphotransferase) domain 1"/>
    <property type="match status" value="1"/>
</dbReference>
<keyword evidence="2" id="KW-1185">Reference proteome</keyword>
<accession>A0AA39V5W1</accession>
<organism evidence="1 2">
    <name type="scientific">Cladonia borealis</name>
    <dbReference type="NCBI Taxonomy" id="184061"/>
    <lineage>
        <taxon>Eukaryota</taxon>
        <taxon>Fungi</taxon>
        <taxon>Dikarya</taxon>
        <taxon>Ascomycota</taxon>
        <taxon>Pezizomycotina</taxon>
        <taxon>Lecanoromycetes</taxon>
        <taxon>OSLEUM clade</taxon>
        <taxon>Lecanoromycetidae</taxon>
        <taxon>Lecanorales</taxon>
        <taxon>Lecanorineae</taxon>
        <taxon>Cladoniaceae</taxon>
        <taxon>Cladonia</taxon>
    </lineage>
</organism>
<dbReference type="InterPro" id="IPR011009">
    <property type="entry name" value="Kinase-like_dom_sf"/>
</dbReference>
<dbReference type="SUPFAM" id="SSF57850">
    <property type="entry name" value="RING/U-box"/>
    <property type="match status" value="1"/>
</dbReference>
<protein>
    <recommendedName>
        <fullName evidence="3">Protein kinase domain-containing protein</fullName>
    </recommendedName>
</protein>
<evidence type="ECO:0008006" key="3">
    <source>
        <dbReference type="Google" id="ProtNLM"/>
    </source>
</evidence>
<gene>
    <name evidence="1" type="ORF">JMJ35_010700</name>
</gene>